<keyword evidence="2" id="KW-1185">Reference proteome</keyword>
<sequence length="111" mass="12382">MPSTTSPMRPEKIRAVSWRERARTTSRRRMRGIMTIWTRTIVPATRPSQKFCRTMKNSAVSAWLINSAGSAKALPPKPPTGSVSSLIIEAISEPRTCLKRPEGKRSTRSTS</sequence>
<reference evidence="1" key="1">
    <citation type="submission" date="2022-12" db="EMBL/GenBank/DDBJ databases">
        <title>Jiella pelagia sp. nov., isolated from phosphonate enriched culture of Northwest Pacific surface seawater.</title>
        <authorList>
            <person name="Shin D.Y."/>
            <person name="Hwang C.Y."/>
        </authorList>
    </citation>
    <scope>NUCLEOTIDE SEQUENCE</scope>
    <source>
        <strain evidence="1">HL-NP1</strain>
    </source>
</reference>
<dbReference type="Proteomes" id="UP001164020">
    <property type="component" value="Chromosome"/>
</dbReference>
<evidence type="ECO:0000313" key="2">
    <source>
        <dbReference type="Proteomes" id="UP001164020"/>
    </source>
</evidence>
<evidence type="ECO:0000313" key="1">
    <source>
        <dbReference type="EMBL" id="WAP70686.1"/>
    </source>
</evidence>
<accession>A0ABY7C629</accession>
<protein>
    <submittedName>
        <fullName evidence="1">Uncharacterized protein</fullName>
    </submittedName>
</protein>
<proteinExistence type="predicted"/>
<organism evidence="1 2">
    <name type="scientific">Jiella pelagia</name>
    <dbReference type="NCBI Taxonomy" id="2986949"/>
    <lineage>
        <taxon>Bacteria</taxon>
        <taxon>Pseudomonadati</taxon>
        <taxon>Pseudomonadota</taxon>
        <taxon>Alphaproteobacteria</taxon>
        <taxon>Hyphomicrobiales</taxon>
        <taxon>Aurantimonadaceae</taxon>
        <taxon>Jiella</taxon>
    </lineage>
</organism>
<dbReference type="EMBL" id="CP114029">
    <property type="protein sequence ID" value="WAP70686.1"/>
    <property type="molecule type" value="Genomic_DNA"/>
</dbReference>
<gene>
    <name evidence="1" type="ORF">OH818_12105</name>
</gene>
<name>A0ABY7C629_9HYPH</name>